<feature type="binding site" evidence="12">
    <location>
        <position position="267"/>
    </location>
    <ligand>
        <name>Zn(2+)</name>
        <dbReference type="ChEBI" id="CHEBI:29105"/>
    </ligand>
</feature>
<dbReference type="Proteomes" id="UP000463975">
    <property type="component" value="Chromosome"/>
</dbReference>
<dbReference type="GO" id="GO:0016020">
    <property type="term" value="C:membrane"/>
    <property type="evidence" value="ECO:0007669"/>
    <property type="project" value="GOC"/>
</dbReference>
<evidence type="ECO:0000256" key="5">
    <source>
        <dbReference type="ARBA" id="ARBA00022516"/>
    </source>
</evidence>
<dbReference type="UniPathway" id="UPA00359">
    <property type="reaction ID" value="UER00478"/>
</dbReference>
<accession>A0A6P1NEA1</accession>
<evidence type="ECO:0000313" key="13">
    <source>
        <dbReference type="EMBL" id="QHI95753.1"/>
    </source>
</evidence>
<keyword evidence="5 12" id="KW-0444">Lipid biosynthesis</keyword>
<organism evidence="13 14">
    <name type="scientific">Aristophania vespae</name>
    <dbReference type="NCBI Taxonomy" id="2697033"/>
    <lineage>
        <taxon>Bacteria</taxon>
        <taxon>Pseudomonadati</taxon>
        <taxon>Pseudomonadota</taxon>
        <taxon>Alphaproteobacteria</taxon>
        <taxon>Acetobacterales</taxon>
        <taxon>Acetobacteraceae</taxon>
        <taxon>Aristophania</taxon>
    </lineage>
</organism>
<dbReference type="GO" id="GO:0046872">
    <property type="term" value="F:metal ion binding"/>
    <property type="evidence" value="ECO:0007669"/>
    <property type="project" value="UniProtKB-KW"/>
</dbReference>
<evidence type="ECO:0000256" key="6">
    <source>
        <dbReference type="ARBA" id="ARBA00022556"/>
    </source>
</evidence>
<evidence type="ECO:0000313" key="14">
    <source>
        <dbReference type="Proteomes" id="UP000463975"/>
    </source>
</evidence>
<sequence>MENYFLRAQSGPIQTFDKGSKPAIAQTTIKNPIFCRGVGLHSGKDITLKLLPSKEESGIQFQRLDLKHSLPFRLTPQSVIGTKLSTVIASPDFPEARIATIEHLMAALHALEIDNILIQVDGPEIPILDGAALNFLFLLNCAGRQNLKAPRHFIKILHPLMIKGENGSYAAFKPRKNREFKLKIGIKFDNDLIGQQYIKFILQKETFTQEIAFARTFVDFKDIEALKKQGLALGGSLKNALVFKDKTILNPGGLHTQDEFVRHKLLDAIGDSYCFGYQIIGKFEGFKSGHTLNNRLLKALATHKETWRLISE</sequence>
<feature type="active site" description="Proton donor" evidence="12">
    <location>
        <position position="290"/>
    </location>
</feature>
<evidence type="ECO:0000256" key="9">
    <source>
        <dbReference type="ARBA" id="ARBA00022833"/>
    </source>
</evidence>
<name>A0A6P1NEA1_9PROT</name>
<dbReference type="InterPro" id="IPR015870">
    <property type="entry name" value="UDP-acyl_N-AcGlcN_deAcase_N"/>
</dbReference>
<evidence type="ECO:0000256" key="12">
    <source>
        <dbReference type="HAMAP-Rule" id="MF_00388"/>
    </source>
</evidence>
<dbReference type="InterPro" id="IPR004463">
    <property type="entry name" value="UDP-acyl_GlcNac_deAcase"/>
</dbReference>
<keyword evidence="7 12" id="KW-0479">Metal-binding</keyword>
<dbReference type="RefSeq" id="WP_160618828.1">
    <property type="nucleotide sequence ID" value="NZ_CP047652.1"/>
</dbReference>
<comment type="pathway">
    <text evidence="3 12">Glycolipid biosynthesis; lipid IV(A) biosynthesis; lipid IV(A) from (3R)-3-hydroxytetradecanoyl-[acyl-carrier-protein] and UDP-N-acetyl-alpha-D-glucosamine: step 2/6.</text>
</comment>
<keyword evidence="8 12" id="KW-0378">Hydrolase</keyword>
<dbReference type="EMBL" id="CP047652">
    <property type="protein sequence ID" value="QHI95753.1"/>
    <property type="molecule type" value="Genomic_DNA"/>
</dbReference>
<feature type="binding site" evidence="12">
    <location>
        <position position="263"/>
    </location>
    <ligand>
        <name>Zn(2+)</name>
        <dbReference type="ChEBI" id="CHEBI:29105"/>
    </ligand>
</feature>
<dbReference type="InterPro" id="IPR011334">
    <property type="entry name" value="UDP-acyl_GlcNac_deAcase_C"/>
</dbReference>
<protein>
    <recommendedName>
        <fullName evidence="4 12">UDP-3-O-acyl-N-acetylglucosamine deacetylase</fullName>
        <shortName evidence="12">UDP-3-O-acyl-GlcNAc deacetylase</shortName>
        <ecNumber evidence="4 12">3.5.1.108</ecNumber>
    </recommendedName>
    <alternativeName>
        <fullName evidence="12">UDP-3-O-[R-3-hydroxymyristoyl]-N-acetylglucosamine deacetylase</fullName>
    </alternativeName>
</protein>
<dbReference type="PANTHER" id="PTHR33694:SF1">
    <property type="entry name" value="UDP-3-O-ACYL-N-ACETYLGLUCOSAMINE DEACETYLASE 1, MITOCHONDRIAL-RELATED"/>
    <property type="match status" value="1"/>
</dbReference>
<evidence type="ECO:0000256" key="10">
    <source>
        <dbReference type="ARBA" id="ARBA00023098"/>
    </source>
</evidence>
<dbReference type="HAMAP" id="MF_00388">
    <property type="entry name" value="LpxC"/>
    <property type="match status" value="1"/>
</dbReference>
<feature type="binding site" evidence="12">
    <location>
        <position position="103"/>
    </location>
    <ligand>
        <name>Zn(2+)</name>
        <dbReference type="ChEBI" id="CHEBI:29105"/>
    </ligand>
</feature>
<dbReference type="Gene3D" id="3.30.230.20">
    <property type="entry name" value="lpxc deacetylase, domain 1"/>
    <property type="match status" value="1"/>
</dbReference>
<dbReference type="Pfam" id="PF03331">
    <property type="entry name" value="LpxC"/>
    <property type="match status" value="1"/>
</dbReference>
<evidence type="ECO:0000256" key="8">
    <source>
        <dbReference type="ARBA" id="ARBA00022801"/>
    </source>
</evidence>
<dbReference type="GO" id="GO:0009245">
    <property type="term" value="P:lipid A biosynthetic process"/>
    <property type="evidence" value="ECO:0007669"/>
    <property type="project" value="UniProtKB-UniRule"/>
</dbReference>
<evidence type="ECO:0000256" key="3">
    <source>
        <dbReference type="ARBA" id="ARBA00005002"/>
    </source>
</evidence>
<evidence type="ECO:0000256" key="1">
    <source>
        <dbReference type="ARBA" id="ARBA00001947"/>
    </source>
</evidence>
<dbReference type="AlphaFoldDB" id="A0A6P1NEA1"/>
<evidence type="ECO:0000256" key="7">
    <source>
        <dbReference type="ARBA" id="ARBA00022723"/>
    </source>
</evidence>
<keyword evidence="6 12" id="KW-0441">Lipid A biosynthesis</keyword>
<dbReference type="EC" id="3.5.1.108" evidence="4 12"/>
<comment type="catalytic activity">
    <reaction evidence="11 12">
        <text>a UDP-3-O-[(3R)-3-hydroxyacyl]-N-acetyl-alpha-D-glucosamine + H2O = a UDP-3-O-[(3R)-3-hydroxyacyl]-alpha-D-glucosamine + acetate</text>
        <dbReference type="Rhea" id="RHEA:67816"/>
        <dbReference type="ChEBI" id="CHEBI:15377"/>
        <dbReference type="ChEBI" id="CHEBI:30089"/>
        <dbReference type="ChEBI" id="CHEBI:137740"/>
        <dbReference type="ChEBI" id="CHEBI:173225"/>
        <dbReference type="EC" id="3.5.1.108"/>
    </reaction>
</comment>
<dbReference type="InterPro" id="IPR020568">
    <property type="entry name" value="Ribosomal_Su5_D2-typ_SF"/>
</dbReference>
<proteinExistence type="inferred from homology"/>
<comment type="function">
    <text evidence="2 12">Catalyzes the hydrolysis of UDP-3-O-myristoyl-N-acetylglucosamine to form UDP-3-O-myristoylglucosamine and acetate, the committed step in lipid A biosynthesis.</text>
</comment>
<dbReference type="KEGG" id="bomb:GT348_05330"/>
<keyword evidence="10 12" id="KW-0443">Lipid metabolism</keyword>
<evidence type="ECO:0000256" key="4">
    <source>
        <dbReference type="ARBA" id="ARBA00012745"/>
    </source>
</evidence>
<dbReference type="SUPFAM" id="SSF54211">
    <property type="entry name" value="Ribosomal protein S5 domain 2-like"/>
    <property type="match status" value="2"/>
</dbReference>
<dbReference type="Gene3D" id="3.30.1700.10">
    <property type="entry name" value="lpxc deacetylase, domain 2"/>
    <property type="match status" value="1"/>
</dbReference>
<dbReference type="PANTHER" id="PTHR33694">
    <property type="entry name" value="UDP-3-O-ACYL-N-ACETYLGLUCOSAMINE DEACETYLASE 1, MITOCHONDRIAL-RELATED"/>
    <property type="match status" value="1"/>
</dbReference>
<keyword evidence="9 12" id="KW-0862">Zinc</keyword>
<dbReference type="NCBIfam" id="TIGR00325">
    <property type="entry name" value="lpxC"/>
    <property type="match status" value="1"/>
</dbReference>
<reference evidence="13 14" key="1">
    <citation type="submission" date="2020-01" db="EMBL/GenBank/DDBJ databases">
        <title>Genome sequencing of strain KACC 21507.</title>
        <authorList>
            <person name="Heo J."/>
            <person name="Kim S.-J."/>
            <person name="Kim J.-S."/>
            <person name="Hong S.-B."/>
            <person name="Kwon S.-W."/>
        </authorList>
    </citation>
    <scope>NUCLEOTIDE SEQUENCE [LARGE SCALE GENOMIC DNA]</scope>
    <source>
        <strain evidence="13 14">KACC 21507</strain>
    </source>
</reference>
<evidence type="ECO:0000256" key="11">
    <source>
        <dbReference type="ARBA" id="ARBA00024535"/>
    </source>
</evidence>
<evidence type="ECO:0000256" key="2">
    <source>
        <dbReference type="ARBA" id="ARBA00002923"/>
    </source>
</evidence>
<gene>
    <name evidence="12 13" type="primary">lpxC</name>
    <name evidence="13" type="ORF">GT348_05330</name>
</gene>
<comment type="similarity">
    <text evidence="12">Belongs to the LpxC family.</text>
</comment>
<keyword evidence="14" id="KW-1185">Reference proteome</keyword>
<comment type="cofactor">
    <cofactor evidence="1 12">
        <name>Zn(2+)</name>
        <dbReference type="ChEBI" id="CHEBI:29105"/>
    </cofactor>
</comment>
<dbReference type="GO" id="GO:0103117">
    <property type="term" value="F:UDP-3-O-acyl-N-acetylglucosamine deacetylase activity"/>
    <property type="evidence" value="ECO:0007669"/>
    <property type="project" value="UniProtKB-UniRule"/>
</dbReference>